<dbReference type="OrthoDB" id="1930760at2759"/>
<keyword evidence="3" id="KW-1185">Reference proteome</keyword>
<dbReference type="EMBL" id="JAGMWT010000027">
    <property type="protein sequence ID" value="KAH7110619.1"/>
    <property type="molecule type" value="Genomic_DNA"/>
</dbReference>
<dbReference type="GO" id="GO:0016491">
    <property type="term" value="F:oxidoreductase activity"/>
    <property type="evidence" value="ECO:0007669"/>
    <property type="project" value="InterPro"/>
</dbReference>
<reference evidence="2" key="1">
    <citation type="journal article" date="2021" name="Nat. Commun.">
        <title>Genetic determinants of endophytism in the Arabidopsis root mycobiome.</title>
        <authorList>
            <person name="Mesny F."/>
            <person name="Miyauchi S."/>
            <person name="Thiergart T."/>
            <person name="Pickel B."/>
            <person name="Atanasova L."/>
            <person name="Karlsson M."/>
            <person name="Huettel B."/>
            <person name="Barry K.W."/>
            <person name="Haridas S."/>
            <person name="Chen C."/>
            <person name="Bauer D."/>
            <person name="Andreopoulos W."/>
            <person name="Pangilinan J."/>
            <person name="LaButti K."/>
            <person name="Riley R."/>
            <person name="Lipzen A."/>
            <person name="Clum A."/>
            <person name="Drula E."/>
            <person name="Henrissat B."/>
            <person name="Kohler A."/>
            <person name="Grigoriev I.V."/>
            <person name="Martin F.M."/>
            <person name="Hacquard S."/>
        </authorList>
    </citation>
    <scope>NUCLEOTIDE SEQUENCE</scope>
    <source>
        <strain evidence="2">MPI-CAGE-CH-0243</strain>
    </source>
</reference>
<dbReference type="PANTHER" id="PTHR13887:SF41">
    <property type="entry name" value="THIOREDOXIN SUPERFAMILY PROTEIN"/>
    <property type="match status" value="1"/>
</dbReference>
<dbReference type="Proteomes" id="UP000700596">
    <property type="component" value="Unassembled WGS sequence"/>
</dbReference>
<dbReference type="AlphaFoldDB" id="A0A9P9D0Z3"/>
<proteinExistence type="predicted"/>
<dbReference type="SUPFAM" id="SSF52833">
    <property type="entry name" value="Thioredoxin-like"/>
    <property type="match status" value="1"/>
</dbReference>
<dbReference type="Gene3D" id="3.40.30.10">
    <property type="entry name" value="Glutaredoxin"/>
    <property type="match status" value="1"/>
</dbReference>
<dbReference type="CDD" id="cd03024">
    <property type="entry name" value="DsbA_FrnE"/>
    <property type="match status" value="1"/>
</dbReference>
<accession>A0A9P9D0Z3</accession>
<dbReference type="InterPro" id="IPR036249">
    <property type="entry name" value="Thioredoxin-like_sf"/>
</dbReference>
<organism evidence="2 3">
    <name type="scientific">Dendryphion nanum</name>
    <dbReference type="NCBI Taxonomy" id="256645"/>
    <lineage>
        <taxon>Eukaryota</taxon>
        <taxon>Fungi</taxon>
        <taxon>Dikarya</taxon>
        <taxon>Ascomycota</taxon>
        <taxon>Pezizomycotina</taxon>
        <taxon>Dothideomycetes</taxon>
        <taxon>Pleosporomycetidae</taxon>
        <taxon>Pleosporales</taxon>
        <taxon>Torulaceae</taxon>
        <taxon>Dendryphion</taxon>
    </lineage>
</organism>
<protein>
    <submittedName>
        <fullName evidence="2">DSBA oxidoreductase</fullName>
    </submittedName>
</protein>
<dbReference type="InterPro" id="IPR001853">
    <property type="entry name" value="DSBA-like_thioredoxin_dom"/>
</dbReference>
<gene>
    <name evidence="2" type="ORF">B0J11DRAFT_499123</name>
</gene>
<feature type="domain" description="DSBA-like thioredoxin" evidence="1">
    <location>
        <begin position="6"/>
        <end position="193"/>
    </location>
</feature>
<evidence type="ECO:0000313" key="3">
    <source>
        <dbReference type="Proteomes" id="UP000700596"/>
    </source>
</evidence>
<evidence type="ECO:0000313" key="2">
    <source>
        <dbReference type="EMBL" id="KAH7110619.1"/>
    </source>
</evidence>
<name>A0A9P9D0Z3_9PLEO</name>
<sequence>MATIKVDVIIDTGCPFCYIALKRIMRAIKTHQNRHGSDSIIVQWHPLILQPNAPKISMDISTYIASIYGPEVRDAKLKREEALGLAEGIKFNKHRKIGSTYDSHRLIHLAGEKSSTTQFSVVQKLFKGHFEDGQDQSSDEFLTSVAVESGIEKSEAVAWLESNVGGREVEEKIRKATARGIKGVPDITIAGRYPIGTRHDENSLLSIFEKVRLEEIN</sequence>
<evidence type="ECO:0000259" key="1">
    <source>
        <dbReference type="Pfam" id="PF01323"/>
    </source>
</evidence>
<dbReference type="PANTHER" id="PTHR13887">
    <property type="entry name" value="GLUTATHIONE S-TRANSFERASE KAPPA"/>
    <property type="match status" value="1"/>
</dbReference>
<comment type="caution">
    <text evidence="2">The sequence shown here is derived from an EMBL/GenBank/DDBJ whole genome shotgun (WGS) entry which is preliminary data.</text>
</comment>
<dbReference type="Pfam" id="PF01323">
    <property type="entry name" value="DSBA"/>
    <property type="match status" value="1"/>
</dbReference>